<dbReference type="CDD" id="cd03047">
    <property type="entry name" value="GST_N_2"/>
    <property type="match status" value="1"/>
</dbReference>
<dbReference type="PROSITE" id="PS50405">
    <property type="entry name" value="GST_CTER"/>
    <property type="match status" value="1"/>
</dbReference>
<gene>
    <name evidence="5" type="ORF">K1W69_21955</name>
</gene>
<keyword evidence="6" id="KW-1185">Reference proteome</keyword>
<reference evidence="5" key="1">
    <citation type="submission" date="2021-08" db="EMBL/GenBank/DDBJ databases">
        <title>Hoeflea bacterium WL0058 sp. nov., isolated from the sediment.</title>
        <authorList>
            <person name="Wang L."/>
            <person name="Zhang D."/>
        </authorList>
    </citation>
    <scope>NUCLEOTIDE SEQUENCE</scope>
    <source>
        <strain evidence="5">WL0058</strain>
    </source>
</reference>
<feature type="domain" description="GST C-terminal" evidence="4">
    <location>
        <begin position="87"/>
        <end position="216"/>
    </location>
</feature>
<name>A0AAE3D1P5_9HYPH</name>
<organism evidence="5 6">
    <name type="scientific">Flavimaribacter sediminis</name>
    <dbReference type="NCBI Taxonomy" id="2865987"/>
    <lineage>
        <taxon>Bacteria</taxon>
        <taxon>Pseudomonadati</taxon>
        <taxon>Pseudomonadota</taxon>
        <taxon>Alphaproteobacteria</taxon>
        <taxon>Hyphomicrobiales</taxon>
        <taxon>Rhizobiaceae</taxon>
        <taxon>Flavimaribacter</taxon>
    </lineage>
</organism>
<dbReference type="SFLD" id="SFLDG01150">
    <property type="entry name" value="Main.1:_Beta-like"/>
    <property type="match status" value="1"/>
</dbReference>
<sequence length="216" mass="25108">MLTLIGRRSSFNVQKVAWLLAELDLPHRHIELGGAFGGLDTPEFRLMNPHGKVPVLKDGDTVLWESHAILRYLASLHAKNHALWPEDIAERANVDSWMDWSQTTLQVAFLTGVFWGYYRTPEAQRDTQSIERSVARCADHFRLLDTVMADKPWLFGEAMTLADITIGTHLYRYFEVDIDRPDIPNIVRWYERLKQRSAYRDAVMVPFDELFGRLEY</sequence>
<evidence type="ECO:0000259" key="3">
    <source>
        <dbReference type="PROSITE" id="PS50404"/>
    </source>
</evidence>
<comment type="caution">
    <text evidence="5">The sequence shown here is derived from an EMBL/GenBank/DDBJ whole genome shotgun (WGS) entry which is preliminary data.</text>
</comment>
<accession>A0AAE3D1P5</accession>
<evidence type="ECO:0000259" key="4">
    <source>
        <dbReference type="PROSITE" id="PS50405"/>
    </source>
</evidence>
<dbReference type="EMBL" id="JAICBX010000004">
    <property type="protein sequence ID" value="MBW8639875.1"/>
    <property type="molecule type" value="Genomic_DNA"/>
</dbReference>
<dbReference type="Gene3D" id="1.20.1050.10">
    <property type="match status" value="1"/>
</dbReference>
<dbReference type="SFLD" id="SFLDS00019">
    <property type="entry name" value="Glutathione_Transferase_(cytos"/>
    <property type="match status" value="1"/>
</dbReference>
<protein>
    <submittedName>
        <fullName evidence="5">Glutathione S-transferase</fullName>
    </submittedName>
</protein>
<dbReference type="Proteomes" id="UP001196509">
    <property type="component" value="Unassembled WGS sequence"/>
</dbReference>
<dbReference type="SUPFAM" id="SSF52833">
    <property type="entry name" value="Thioredoxin-like"/>
    <property type="match status" value="1"/>
</dbReference>
<dbReference type="Pfam" id="PF13417">
    <property type="entry name" value="GST_N_3"/>
    <property type="match status" value="1"/>
</dbReference>
<evidence type="ECO:0000313" key="6">
    <source>
        <dbReference type="Proteomes" id="UP001196509"/>
    </source>
</evidence>
<evidence type="ECO:0000313" key="5">
    <source>
        <dbReference type="EMBL" id="MBW8639875.1"/>
    </source>
</evidence>
<dbReference type="InterPro" id="IPR036282">
    <property type="entry name" value="Glutathione-S-Trfase_C_sf"/>
</dbReference>
<dbReference type="GO" id="GO:0016740">
    <property type="term" value="F:transferase activity"/>
    <property type="evidence" value="ECO:0007669"/>
    <property type="project" value="UniProtKB-KW"/>
</dbReference>
<feature type="domain" description="GST N-terminal" evidence="3">
    <location>
        <begin position="1"/>
        <end position="81"/>
    </location>
</feature>
<dbReference type="SUPFAM" id="SSF47616">
    <property type="entry name" value="GST C-terminal domain-like"/>
    <property type="match status" value="1"/>
</dbReference>
<evidence type="ECO:0000256" key="1">
    <source>
        <dbReference type="ARBA" id="ARBA00007409"/>
    </source>
</evidence>
<dbReference type="Gene3D" id="3.40.30.10">
    <property type="entry name" value="Glutaredoxin"/>
    <property type="match status" value="1"/>
</dbReference>
<dbReference type="Pfam" id="PF13410">
    <property type="entry name" value="GST_C_2"/>
    <property type="match status" value="1"/>
</dbReference>
<evidence type="ECO:0000256" key="2">
    <source>
        <dbReference type="ARBA" id="ARBA00022679"/>
    </source>
</evidence>
<dbReference type="InterPro" id="IPR004045">
    <property type="entry name" value="Glutathione_S-Trfase_N"/>
</dbReference>
<dbReference type="PANTHER" id="PTHR44051:SF19">
    <property type="entry name" value="DISULFIDE-BOND OXIDOREDUCTASE YFCG"/>
    <property type="match status" value="1"/>
</dbReference>
<dbReference type="PANTHER" id="PTHR44051">
    <property type="entry name" value="GLUTATHIONE S-TRANSFERASE-RELATED"/>
    <property type="match status" value="1"/>
</dbReference>
<keyword evidence="2" id="KW-0808">Transferase</keyword>
<dbReference type="InterPro" id="IPR040079">
    <property type="entry name" value="Glutathione_S-Trfase"/>
</dbReference>
<dbReference type="CDD" id="cd03180">
    <property type="entry name" value="GST_C_2"/>
    <property type="match status" value="1"/>
</dbReference>
<dbReference type="SFLD" id="SFLDG00358">
    <property type="entry name" value="Main_(cytGST)"/>
    <property type="match status" value="1"/>
</dbReference>
<dbReference type="InterPro" id="IPR010987">
    <property type="entry name" value="Glutathione-S-Trfase_C-like"/>
</dbReference>
<comment type="similarity">
    <text evidence="1">Belongs to the GST superfamily.</text>
</comment>
<dbReference type="FunFam" id="3.40.30.10:FF:000039">
    <property type="entry name" value="Glutathione S-transferase domain"/>
    <property type="match status" value="1"/>
</dbReference>
<dbReference type="AlphaFoldDB" id="A0AAE3D1P5"/>
<dbReference type="PROSITE" id="PS50404">
    <property type="entry name" value="GST_NTER"/>
    <property type="match status" value="1"/>
</dbReference>
<dbReference type="RefSeq" id="WP_220230572.1">
    <property type="nucleotide sequence ID" value="NZ_JAICBX010000004.1"/>
</dbReference>
<proteinExistence type="inferred from homology"/>
<dbReference type="InterPro" id="IPR036249">
    <property type="entry name" value="Thioredoxin-like_sf"/>
</dbReference>